<dbReference type="InterPro" id="IPR001245">
    <property type="entry name" value="Ser-Thr/Tyr_kinase_cat_dom"/>
</dbReference>
<dbReference type="PIRSF" id="PIRSF000654">
    <property type="entry name" value="Integrin-linked_kinase"/>
    <property type="match status" value="1"/>
</dbReference>
<dbReference type="SUPFAM" id="SSF56112">
    <property type="entry name" value="Protein kinase-like (PK-like)"/>
    <property type="match status" value="1"/>
</dbReference>
<keyword evidence="3 6" id="KW-0547">Nucleotide-binding</keyword>
<dbReference type="OrthoDB" id="10261027at2759"/>
<keyword evidence="5 6" id="KW-0067">ATP-binding</keyword>
<dbReference type="Pfam" id="PF07714">
    <property type="entry name" value="PK_Tyr_Ser-Thr"/>
    <property type="match status" value="1"/>
</dbReference>
<dbReference type="PROSITE" id="PS50011">
    <property type="entry name" value="PROTEIN_KINASE_DOM"/>
    <property type="match status" value="1"/>
</dbReference>
<evidence type="ECO:0000313" key="11">
    <source>
        <dbReference type="Proteomes" id="UP000789595"/>
    </source>
</evidence>
<gene>
    <name evidence="9" type="ORF">PCAL00307_LOCUS14216</name>
    <name evidence="10" type="ORF">PECAL_2P03990</name>
</gene>
<dbReference type="GO" id="GO:0005524">
    <property type="term" value="F:ATP binding"/>
    <property type="evidence" value="ECO:0007669"/>
    <property type="project" value="UniProtKB-UniRule"/>
</dbReference>
<keyword evidence="11" id="KW-1185">Reference proteome</keyword>
<feature type="domain" description="Protein kinase" evidence="8">
    <location>
        <begin position="16"/>
        <end position="320"/>
    </location>
</feature>
<comment type="similarity">
    <text evidence="7">Belongs to the protein kinase superfamily.</text>
</comment>
<dbReference type="InterPro" id="IPR011009">
    <property type="entry name" value="Kinase-like_dom_sf"/>
</dbReference>
<dbReference type="InterPro" id="IPR008271">
    <property type="entry name" value="Ser/Thr_kinase_AS"/>
</dbReference>
<keyword evidence="4" id="KW-0418">Kinase</keyword>
<dbReference type="SMART" id="SM00220">
    <property type="entry name" value="S_TKc"/>
    <property type="match status" value="1"/>
</dbReference>
<dbReference type="InterPro" id="IPR000719">
    <property type="entry name" value="Prot_kinase_dom"/>
</dbReference>
<evidence type="ECO:0000256" key="3">
    <source>
        <dbReference type="ARBA" id="ARBA00022741"/>
    </source>
</evidence>
<feature type="binding site" evidence="6">
    <location>
        <position position="43"/>
    </location>
    <ligand>
        <name>ATP</name>
        <dbReference type="ChEBI" id="CHEBI:30616"/>
    </ligand>
</feature>
<evidence type="ECO:0000256" key="1">
    <source>
        <dbReference type="ARBA" id="ARBA00022527"/>
    </source>
</evidence>
<evidence type="ECO:0000313" key="9">
    <source>
        <dbReference type="EMBL" id="CAE0698780.1"/>
    </source>
</evidence>
<dbReference type="Gene3D" id="1.10.510.10">
    <property type="entry name" value="Transferase(Phosphotransferase) domain 1"/>
    <property type="match status" value="1"/>
</dbReference>
<dbReference type="Proteomes" id="UP000789595">
    <property type="component" value="Unassembled WGS sequence"/>
</dbReference>
<organism evidence="9">
    <name type="scientific">Pelagomonas calceolata</name>
    <dbReference type="NCBI Taxonomy" id="35677"/>
    <lineage>
        <taxon>Eukaryota</taxon>
        <taxon>Sar</taxon>
        <taxon>Stramenopiles</taxon>
        <taxon>Ochrophyta</taxon>
        <taxon>Pelagophyceae</taxon>
        <taxon>Pelagomonadales</taxon>
        <taxon>Pelagomonadaceae</taxon>
        <taxon>Pelagomonas</taxon>
    </lineage>
</organism>
<evidence type="ECO:0000256" key="7">
    <source>
        <dbReference type="RuleBase" id="RU000304"/>
    </source>
</evidence>
<evidence type="ECO:0000259" key="8">
    <source>
        <dbReference type="PROSITE" id="PS50011"/>
    </source>
</evidence>
<dbReference type="InterPro" id="IPR051681">
    <property type="entry name" value="Ser/Thr_Kinases-Pseudokinases"/>
</dbReference>
<accession>A0A7S3ZZ32</accession>
<keyword evidence="2" id="KW-0808">Transferase</keyword>
<proteinExistence type="inferred from homology"/>
<protein>
    <recommendedName>
        <fullName evidence="8">Protein kinase domain-containing protein</fullName>
    </recommendedName>
</protein>
<dbReference type="GO" id="GO:0004674">
    <property type="term" value="F:protein serine/threonine kinase activity"/>
    <property type="evidence" value="ECO:0007669"/>
    <property type="project" value="UniProtKB-KW"/>
</dbReference>
<dbReference type="AlphaFoldDB" id="A0A7S3ZZ32"/>
<reference evidence="9" key="1">
    <citation type="submission" date="2021-01" db="EMBL/GenBank/DDBJ databases">
        <authorList>
            <person name="Corre E."/>
            <person name="Pelletier E."/>
            <person name="Niang G."/>
            <person name="Scheremetjew M."/>
            <person name="Finn R."/>
            <person name="Kale V."/>
            <person name="Holt S."/>
            <person name="Cochrane G."/>
            <person name="Meng A."/>
            <person name="Brown T."/>
            <person name="Cohen L."/>
        </authorList>
    </citation>
    <scope>NUCLEOTIDE SEQUENCE</scope>
    <source>
        <strain evidence="9">CCMP1756</strain>
    </source>
</reference>
<dbReference type="PANTHER" id="PTHR44329:SF288">
    <property type="entry name" value="MITOGEN-ACTIVATED PROTEIN KINASE KINASE KINASE 20"/>
    <property type="match status" value="1"/>
</dbReference>
<dbReference type="PANTHER" id="PTHR44329">
    <property type="entry name" value="SERINE/THREONINE-PROTEIN KINASE TNNI3K-RELATED"/>
    <property type="match status" value="1"/>
</dbReference>
<dbReference type="InterPro" id="IPR017441">
    <property type="entry name" value="Protein_kinase_ATP_BS"/>
</dbReference>
<dbReference type="PROSITE" id="PS00108">
    <property type="entry name" value="PROTEIN_KINASE_ST"/>
    <property type="match status" value="1"/>
</dbReference>
<evidence type="ECO:0000256" key="5">
    <source>
        <dbReference type="ARBA" id="ARBA00022840"/>
    </source>
</evidence>
<dbReference type="PROSITE" id="PS00107">
    <property type="entry name" value="PROTEIN_KINASE_ATP"/>
    <property type="match status" value="1"/>
</dbReference>
<dbReference type="Pfam" id="PF00069">
    <property type="entry name" value="Pkinase"/>
    <property type="match status" value="1"/>
</dbReference>
<dbReference type="Gene3D" id="3.30.200.20">
    <property type="entry name" value="Phosphorylase Kinase, domain 1"/>
    <property type="match status" value="1"/>
</dbReference>
<dbReference type="FunFam" id="3.30.200.20:FF:000180">
    <property type="entry name" value="serine/threonine-protein kinase STY46-like"/>
    <property type="match status" value="1"/>
</dbReference>
<evidence type="ECO:0000256" key="2">
    <source>
        <dbReference type="ARBA" id="ARBA00022679"/>
    </source>
</evidence>
<evidence type="ECO:0000256" key="4">
    <source>
        <dbReference type="ARBA" id="ARBA00022777"/>
    </source>
</evidence>
<sequence length="345" mass="38213">MKLREMNDWKISNDTLKLGVELGRGSFGIVMAAEWRHTPVALKILFADAQADDKVLFEKEVRMMATLHHPNIVQFLGYARTPALTLVIELFPEGSVERFVPREKPGQKTSLRFCIDMALAIEYLHSRQPSIVIHRDIKPANFLLTASLRVKLGDFGIARTRKGKGVDRTRSCESLATMLDSSMHGVSSLGSMEDHAQADAELRVSGDDLTSNCGTVRFMAPEVAAVDGARTQAYDSKADIFSLAMVYYFVWERALPGIPECNKPPLHLAALRQGRRPSYGRTPKPIRELVNHMWRLEPQDRPSAADVLDYLYNVKHKPTFGGGVLKVTPPATGGLFAAVPPAPGH</sequence>
<name>A0A7S3ZZ32_9STRA</name>
<dbReference type="EMBL" id="HBIW01016476">
    <property type="protein sequence ID" value="CAE0698780.1"/>
    <property type="molecule type" value="Transcribed_RNA"/>
</dbReference>
<evidence type="ECO:0000313" key="10">
    <source>
        <dbReference type="EMBL" id="CAH0367382.1"/>
    </source>
</evidence>
<evidence type="ECO:0000256" key="6">
    <source>
        <dbReference type="PROSITE-ProRule" id="PRU10141"/>
    </source>
</evidence>
<reference evidence="10" key="2">
    <citation type="submission" date="2021-11" db="EMBL/GenBank/DDBJ databases">
        <authorList>
            <consortium name="Genoscope - CEA"/>
            <person name="William W."/>
        </authorList>
    </citation>
    <scope>NUCLEOTIDE SEQUENCE</scope>
</reference>
<keyword evidence="1 7" id="KW-0723">Serine/threonine-protein kinase</keyword>
<dbReference type="EMBL" id="CAKKNE010000002">
    <property type="protein sequence ID" value="CAH0367382.1"/>
    <property type="molecule type" value="Genomic_DNA"/>
</dbReference>